<name>A0A084JWR2_NONUL</name>
<evidence type="ECO:0000313" key="2">
    <source>
        <dbReference type="EMBL" id="KEZ93396.1"/>
    </source>
</evidence>
<keyword evidence="1" id="KW-0732">Signal</keyword>
<dbReference type="EMBL" id="JPJI01000026">
    <property type="protein sequence ID" value="KEZ93396.1"/>
    <property type="molecule type" value="Genomic_DNA"/>
</dbReference>
<protein>
    <submittedName>
        <fullName evidence="3">Uncharacterized protein DUF3244</fullName>
    </submittedName>
</protein>
<evidence type="ECO:0000313" key="3">
    <source>
        <dbReference type="EMBL" id="PRX13981.1"/>
    </source>
</evidence>
<organism evidence="2 4">
    <name type="scientific">Nonlabens ulvanivorans</name>
    <name type="common">Persicivirga ulvanivorans</name>
    <dbReference type="NCBI Taxonomy" id="906888"/>
    <lineage>
        <taxon>Bacteria</taxon>
        <taxon>Pseudomonadati</taxon>
        <taxon>Bacteroidota</taxon>
        <taxon>Flavobacteriia</taxon>
        <taxon>Flavobacteriales</taxon>
        <taxon>Flavobacteriaceae</taxon>
        <taxon>Nonlabens</taxon>
    </lineage>
</organism>
<feature type="chain" id="PRO_5001777812" evidence="1">
    <location>
        <begin position="22"/>
        <end position="189"/>
    </location>
</feature>
<reference evidence="3 5" key="2">
    <citation type="submission" date="2018-03" db="EMBL/GenBank/DDBJ databases">
        <title>Genomic Encyclopedia of Archaeal and Bacterial Type Strains, Phase II (KMG-II): from individual species to whole genera.</title>
        <authorList>
            <person name="Goeker M."/>
        </authorList>
    </citation>
    <scope>NUCLEOTIDE SEQUENCE [LARGE SCALE GENOMIC DNA]</scope>
    <source>
        <strain evidence="3 5">DSM 22727</strain>
    </source>
</reference>
<comment type="caution">
    <text evidence="2">The sequence shown here is derived from an EMBL/GenBank/DDBJ whole genome shotgun (WGS) entry which is preliminary data.</text>
</comment>
<dbReference type="Gene3D" id="2.60.40.3080">
    <property type="match status" value="1"/>
</dbReference>
<keyword evidence="5" id="KW-1185">Reference proteome</keyword>
<evidence type="ECO:0000313" key="4">
    <source>
        <dbReference type="Proteomes" id="UP000028531"/>
    </source>
</evidence>
<gene>
    <name evidence="2" type="ORF">IL45_04035</name>
    <name evidence="3" type="ORF">LY02_01010</name>
</gene>
<evidence type="ECO:0000313" key="5">
    <source>
        <dbReference type="Proteomes" id="UP000239997"/>
    </source>
</evidence>
<proteinExistence type="predicted"/>
<dbReference type="EMBL" id="PVNA01000002">
    <property type="protein sequence ID" value="PRX13981.1"/>
    <property type="molecule type" value="Genomic_DNA"/>
</dbReference>
<dbReference type="Proteomes" id="UP000239997">
    <property type="component" value="Unassembled WGS sequence"/>
</dbReference>
<dbReference type="Proteomes" id="UP000028531">
    <property type="component" value="Unassembled WGS sequence"/>
</dbReference>
<sequence>MKTMKNLLIIALMLTTLTSYATKLTNTVPATNVTTVQFNNVKKGHLLTIKDATEATLYSETIQLSGNYKQQFDLTSLENGTYRIELDKDSQVLSQQFNVNNGMVTFSTENVFYKPIAMQKNNQILISQLASSDEVLDVQIYYNDSLIHEDEISDAAVLNRIYQLSSDKKGEYFIVMKSAGKTFYKSITI</sequence>
<feature type="signal peptide" evidence="1">
    <location>
        <begin position="1"/>
        <end position="21"/>
    </location>
</feature>
<accession>A0A084JWR2</accession>
<reference evidence="2 4" key="1">
    <citation type="submission" date="2014-07" db="EMBL/GenBank/DDBJ databases">
        <title>Draft genome sequence of Nonlabens ulvanivorans, an ulvan degrading bacterium.</title>
        <authorList>
            <person name="Kopel M."/>
            <person name="Helbert W."/>
            <person name="Henrissat B."/>
            <person name="Doniger T."/>
            <person name="Banin E."/>
        </authorList>
    </citation>
    <scope>NUCLEOTIDE SEQUENCE [LARGE SCALE GENOMIC DNA]</scope>
    <source>
        <strain evidence="2 4">PLR</strain>
    </source>
</reference>
<dbReference type="AlphaFoldDB" id="A0A084JWR2"/>
<evidence type="ECO:0000256" key="1">
    <source>
        <dbReference type="SAM" id="SignalP"/>
    </source>
</evidence>